<evidence type="ECO:0000256" key="1">
    <source>
        <dbReference type="SAM" id="SignalP"/>
    </source>
</evidence>
<evidence type="ECO:0000313" key="2">
    <source>
        <dbReference type="EMBL" id="MBB5634652.1"/>
    </source>
</evidence>
<accession>A0A7W8ZIQ8</accession>
<sequence>MRLRYFGSILLALFLVRSIASAQVPQDTSLIAYTGQN</sequence>
<protein>
    <submittedName>
        <fullName evidence="2">Uncharacterized protein</fullName>
    </submittedName>
</protein>
<proteinExistence type="predicted"/>
<reference evidence="2 3" key="1">
    <citation type="submission" date="2020-08" db="EMBL/GenBank/DDBJ databases">
        <title>Genomic Encyclopedia of Type Strains, Phase IV (KMG-V): Genome sequencing to study the core and pangenomes of soil and plant-associated prokaryotes.</title>
        <authorList>
            <person name="Whitman W."/>
        </authorList>
    </citation>
    <scope>NUCLEOTIDE SEQUENCE [LARGE SCALE GENOMIC DNA]</scope>
    <source>
        <strain evidence="2 3">S3M1</strain>
    </source>
</reference>
<dbReference type="AlphaFoldDB" id="A0A7W8ZIQ8"/>
<evidence type="ECO:0000313" key="3">
    <source>
        <dbReference type="Proteomes" id="UP000537204"/>
    </source>
</evidence>
<comment type="caution">
    <text evidence="2">The sequence shown here is derived from an EMBL/GenBank/DDBJ whole genome shotgun (WGS) entry which is preliminary data.</text>
</comment>
<feature type="signal peptide" evidence="1">
    <location>
        <begin position="1"/>
        <end position="22"/>
    </location>
</feature>
<name>A0A7W8ZIQ8_9SPHI</name>
<gene>
    <name evidence="2" type="ORF">HDE68_000537</name>
</gene>
<dbReference type="EMBL" id="JACHCE010000001">
    <property type="protein sequence ID" value="MBB5634652.1"/>
    <property type="molecule type" value="Genomic_DNA"/>
</dbReference>
<keyword evidence="1" id="KW-0732">Signal</keyword>
<dbReference type="Proteomes" id="UP000537204">
    <property type="component" value="Unassembled WGS sequence"/>
</dbReference>
<feature type="chain" id="PRO_5030831526" evidence="1">
    <location>
        <begin position="23"/>
        <end position="37"/>
    </location>
</feature>
<organism evidence="2 3">
    <name type="scientific">Pedobacter cryoconitis</name>
    <dbReference type="NCBI Taxonomy" id="188932"/>
    <lineage>
        <taxon>Bacteria</taxon>
        <taxon>Pseudomonadati</taxon>
        <taxon>Bacteroidota</taxon>
        <taxon>Sphingobacteriia</taxon>
        <taxon>Sphingobacteriales</taxon>
        <taxon>Sphingobacteriaceae</taxon>
        <taxon>Pedobacter</taxon>
    </lineage>
</organism>